<evidence type="ECO:0000313" key="4">
    <source>
        <dbReference type="Proteomes" id="UP000663853"/>
    </source>
</evidence>
<keyword evidence="1" id="KW-0175">Coiled coil</keyword>
<dbReference type="CDD" id="cd21037">
    <property type="entry name" value="MLKL_NTD"/>
    <property type="match status" value="1"/>
</dbReference>
<comment type="caution">
    <text evidence="3">The sequence shown here is derived from an EMBL/GenBank/DDBJ whole genome shotgun (WGS) entry which is preliminary data.</text>
</comment>
<accession>A0A8H3DDG4</accession>
<feature type="region of interest" description="Disordered" evidence="2">
    <location>
        <begin position="167"/>
        <end position="193"/>
    </location>
</feature>
<feature type="compositionally biased region" description="Polar residues" evidence="2">
    <location>
        <begin position="174"/>
        <end position="184"/>
    </location>
</feature>
<feature type="coiled-coil region" evidence="1">
    <location>
        <begin position="80"/>
        <end position="107"/>
    </location>
</feature>
<dbReference type="Proteomes" id="UP000663853">
    <property type="component" value="Unassembled WGS sequence"/>
</dbReference>
<organism evidence="3 4">
    <name type="scientific">Rhizoctonia solani</name>
    <dbReference type="NCBI Taxonomy" id="456999"/>
    <lineage>
        <taxon>Eukaryota</taxon>
        <taxon>Fungi</taxon>
        <taxon>Dikarya</taxon>
        <taxon>Basidiomycota</taxon>
        <taxon>Agaricomycotina</taxon>
        <taxon>Agaricomycetes</taxon>
        <taxon>Cantharellales</taxon>
        <taxon>Ceratobasidiaceae</taxon>
        <taxon>Rhizoctonia</taxon>
    </lineage>
</organism>
<dbReference type="AlphaFoldDB" id="A0A8H3DDG4"/>
<dbReference type="EMBL" id="CAJMXA010003879">
    <property type="protein sequence ID" value="CAE6518996.1"/>
    <property type="molecule type" value="Genomic_DNA"/>
</dbReference>
<evidence type="ECO:0000256" key="1">
    <source>
        <dbReference type="SAM" id="Coils"/>
    </source>
</evidence>
<gene>
    <name evidence="3" type="ORF">RDB_LOCUS143279</name>
</gene>
<sequence>MGRPEPFVYTPRVASTMRSAVTTLFTFVAPPAIPLGSVLDRLIGSVLEIVDVSHKSRREELRDFGGYVGRVVNQLVSALRNEQLSRQVNVRENLEELQKTLDKILCNMRYINSSNSFMARLRRALFPEEDQMQVFRMRQQLEDALRVFHFAAACELLVRPQNLSRDQLADAPMPTQQDTRNSPSEPVYDRSECQEHADLHTSELAQAGLSLLSPGLNQVHCQDSLQRPRTRARRGAFIATAPPKLESDELTKVYLEVNELRQSFYRSRRPLPAMQLAVALGSYSGLLAGSGLAAEALTASQESAKLFKAVAEKGPEVHFDSD</sequence>
<evidence type="ECO:0000313" key="3">
    <source>
        <dbReference type="EMBL" id="CAE6518996.1"/>
    </source>
</evidence>
<dbReference type="InterPro" id="IPR059179">
    <property type="entry name" value="MLKL-like_MCAfunc"/>
</dbReference>
<reference evidence="3" key="1">
    <citation type="submission" date="2021-01" db="EMBL/GenBank/DDBJ databases">
        <authorList>
            <person name="Kaushik A."/>
        </authorList>
    </citation>
    <scope>NUCLEOTIDE SEQUENCE</scope>
    <source>
        <strain evidence="3">AG6-10EEA</strain>
    </source>
</reference>
<protein>
    <submittedName>
        <fullName evidence="3">Uncharacterized protein</fullName>
    </submittedName>
</protein>
<evidence type="ECO:0000256" key="2">
    <source>
        <dbReference type="SAM" id="MobiDB-lite"/>
    </source>
</evidence>
<proteinExistence type="predicted"/>
<name>A0A8H3DDG4_9AGAM</name>